<keyword evidence="2" id="KW-1185">Reference proteome</keyword>
<gene>
    <name evidence="1" type="ORF">GCM10008960_26100</name>
</gene>
<evidence type="ECO:0000313" key="1">
    <source>
        <dbReference type="EMBL" id="GGR98250.1"/>
    </source>
</evidence>
<comment type="caution">
    <text evidence="1">The sequence shown here is derived from an EMBL/GenBank/DDBJ whole genome shotgun (WGS) entry which is preliminary data.</text>
</comment>
<dbReference type="Proteomes" id="UP000644548">
    <property type="component" value="Unassembled WGS sequence"/>
</dbReference>
<sequence length="215" mass="22033">MTRVTVGAAVGAAMVWMSVLVGCSPSEVPSGPDLVKVTVTDAQYGVTFDYQASPAFAPLRVPLADFPQSVAERDMLAAVNAERARGGVCPGGSFAPVGALQFEGHLHRAATLYGRELAASGGLTLPHRSAVDGRVPSQRMVDAGYRPVPPRGGQWVFGESLAGGAGLTAPAEVIAAWKGSSSHCAALFGAVSDASVARVDGAAGPYWVLNTAGWR</sequence>
<evidence type="ECO:0000313" key="2">
    <source>
        <dbReference type="Proteomes" id="UP000644548"/>
    </source>
</evidence>
<reference evidence="2" key="1">
    <citation type="journal article" date="2019" name="Int. J. Syst. Evol. Microbiol.">
        <title>The Global Catalogue of Microorganisms (GCM) 10K type strain sequencing project: providing services to taxonomists for standard genome sequencing and annotation.</title>
        <authorList>
            <consortium name="The Broad Institute Genomics Platform"/>
            <consortium name="The Broad Institute Genome Sequencing Center for Infectious Disease"/>
            <person name="Wu L."/>
            <person name="Ma J."/>
        </authorList>
    </citation>
    <scope>NUCLEOTIDE SEQUENCE [LARGE SCALE GENOMIC DNA]</scope>
    <source>
        <strain evidence="2">JCM 31405</strain>
    </source>
</reference>
<evidence type="ECO:0008006" key="3">
    <source>
        <dbReference type="Google" id="ProtNLM"/>
    </source>
</evidence>
<dbReference type="EMBL" id="BMQN01000006">
    <property type="protein sequence ID" value="GGR98250.1"/>
    <property type="molecule type" value="Genomic_DNA"/>
</dbReference>
<organism evidence="1 2">
    <name type="scientific">Deinococcus sedimenti</name>
    <dbReference type="NCBI Taxonomy" id="1867090"/>
    <lineage>
        <taxon>Bacteria</taxon>
        <taxon>Thermotogati</taxon>
        <taxon>Deinococcota</taxon>
        <taxon>Deinococci</taxon>
        <taxon>Deinococcales</taxon>
        <taxon>Deinococcaceae</taxon>
        <taxon>Deinococcus</taxon>
    </lineage>
</organism>
<proteinExistence type="predicted"/>
<dbReference type="PROSITE" id="PS51257">
    <property type="entry name" value="PROKAR_LIPOPROTEIN"/>
    <property type="match status" value="1"/>
</dbReference>
<protein>
    <recommendedName>
        <fullName evidence="3">CAP domain-containing protein</fullName>
    </recommendedName>
</protein>
<dbReference type="Gene3D" id="3.40.33.10">
    <property type="entry name" value="CAP"/>
    <property type="match status" value="1"/>
</dbReference>
<dbReference type="RefSeq" id="WP_189073618.1">
    <property type="nucleotide sequence ID" value="NZ_BMQN01000006.1"/>
</dbReference>
<dbReference type="InterPro" id="IPR035940">
    <property type="entry name" value="CAP_sf"/>
</dbReference>
<accession>A0ABQ2S4X4</accession>
<name>A0ABQ2S4X4_9DEIO</name>